<evidence type="ECO:0000256" key="5">
    <source>
        <dbReference type="ARBA" id="ARBA00022676"/>
    </source>
</evidence>
<proteinExistence type="predicted"/>
<evidence type="ECO:0000256" key="14">
    <source>
        <dbReference type="ARBA" id="ARBA00031566"/>
    </source>
</evidence>
<evidence type="ECO:0000256" key="7">
    <source>
        <dbReference type="ARBA" id="ARBA00022692"/>
    </source>
</evidence>
<dbReference type="GO" id="GO:0004578">
    <property type="term" value="F:chitobiosyldiphosphodolichol beta-mannosyltransferase activity"/>
    <property type="evidence" value="ECO:0007669"/>
    <property type="project" value="UniProtKB-EC"/>
</dbReference>
<comment type="function">
    <text evidence="11">Participates in the formation of the lipid-linked precursor oligosaccharide for N-glycosylation. Involved in assembling the dolichol-pyrophosphate-GlcNAc(2)-Man(5) intermediate on the cytoplasmic surface of the ER.</text>
</comment>
<dbReference type="Pfam" id="PF00534">
    <property type="entry name" value="Glycos_transf_1"/>
    <property type="match status" value="1"/>
</dbReference>
<dbReference type="Gene3D" id="3.40.50.2000">
    <property type="entry name" value="Glycogen Phosphorylase B"/>
    <property type="match status" value="1"/>
</dbReference>
<comment type="caution">
    <text evidence="19">The sequence shown here is derived from an EMBL/GenBank/DDBJ whole genome shotgun (WGS) entry which is preliminary data.</text>
</comment>
<evidence type="ECO:0000256" key="13">
    <source>
        <dbReference type="ARBA" id="ARBA00031434"/>
    </source>
</evidence>
<dbReference type="AlphaFoldDB" id="A0AAV5RCZ8"/>
<dbReference type="PANTHER" id="PTHR13036:SF0">
    <property type="entry name" value="CHITOBIOSYLDIPHOSPHODOLICHOL BETA-MANNOSYLTRANSFERASE"/>
    <property type="match status" value="1"/>
</dbReference>
<keyword evidence="5 19" id="KW-0328">Glycosyltransferase</keyword>
<evidence type="ECO:0000256" key="15">
    <source>
        <dbReference type="ARBA" id="ARBA00033088"/>
    </source>
</evidence>
<dbReference type="InterPro" id="IPR001296">
    <property type="entry name" value="Glyco_trans_1"/>
</dbReference>
<evidence type="ECO:0000256" key="8">
    <source>
        <dbReference type="ARBA" id="ARBA00022824"/>
    </source>
</evidence>
<keyword evidence="8" id="KW-0256">Endoplasmic reticulum</keyword>
<keyword evidence="9 17" id="KW-1133">Transmembrane helix</keyword>
<dbReference type="Proteomes" id="UP001362899">
    <property type="component" value="Unassembled WGS sequence"/>
</dbReference>
<evidence type="ECO:0000313" key="19">
    <source>
        <dbReference type="EMBL" id="GMM49265.1"/>
    </source>
</evidence>
<evidence type="ECO:0000259" key="18">
    <source>
        <dbReference type="Pfam" id="PF00534"/>
    </source>
</evidence>
<accession>A0AAV5RCZ8</accession>
<gene>
    <name evidence="19" type="ORF">DASB73_002230</name>
</gene>
<dbReference type="EC" id="2.4.1.142" evidence="3"/>
<dbReference type="InterPro" id="IPR026051">
    <property type="entry name" value="ALG1-like"/>
</dbReference>
<organism evidence="19 20">
    <name type="scientific">Starmerella bacillaris</name>
    <name type="common">Yeast</name>
    <name type="synonym">Candida zemplinina</name>
    <dbReference type="NCBI Taxonomy" id="1247836"/>
    <lineage>
        <taxon>Eukaryota</taxon>
        <taxon>Fungi</taxon>
        <taxon>Dikarya</taxon>
        <taxon>Ascomycota</taxon>
        <taxon>Saccharomycotina</taxon>
        <taxon>Dipodascomycetes</taxon>
        <taxon>Dipodascales</taxon>
        <taxon>Trichomonascaceae</taxon>
        <taxon>Starmerella</taxon>
    </lineage>
</organism>
<protein>
    <recommendedName>
        <fullName evidence="4">Chitobiosyldiphosphodolichol beta-mannosyltransferase</fullName>
        <ecNumber evidence="3">2.4.1.142</ecNumber>
    </recommendedName>
    <alternativeName>
        <fullName evidence="12">Asparagine-linked glycosylation protein 1</fullName>
    </alternativeName>
    <alternativeName>
        <fullName evidence="14">Beta-1,4-mannosyltransferase</fullName>
    </alternativeName>
    <alternativeName>
        <fullName evidence="15">GDP-Man:GlcNAc2-PP-dolichol mannosyltransferase</fullName>
    </alternativeName>
    <alternativeName>
        <fullName evidence="13">GDP-mannose-dolichol diphosphochitobiose mannosyltransferase</fullName>
    </alternativeName>
</protein>
<evidence type="ECO:0000256" key="16">
    <source>
        <dbReference type="ARBA" id="ARBA00045071"/>
    </source>
</evidence>
<evidence type="ECO:0000256" key="1">
    <source>
        <dbReference type="ARBA" id="ARBA00004389"/>
    </source>
</evidence>
<reference evidence="19 20" key="1">
    <citation type="journal article" date="2023" name="Elife">
        <title>Identification of key yeast species and microbe-microbe interactions impacting larval growth of Drosophila in the wild.</title>
        <authorList>
            <person name="Mure A."/>
            <person name="Sugiura Y."/>
            <person name="Maeda R."/>
            <person name="Honda K."/>
            <person name="Sakurai N."/>
            <person name="Takahashi Y."/>
            <person name="Watada M."/>
            <person name="Katoh T."/>
            <person name="Gotoh A."/>
            <person name="Gotoh Y."/>
            <person name="Taniguchi I."/>
            <person name="Nakamura K."/>
            <person name="Hayashi T."/>
            <person name="Katayama T."/>
            <person name="Uemura T."/>
            <person name="Hattori Y."/>
        </authorList>
    </citation>
    <scope>NUCLEOTIDE SEQUENCE [LARGE SCALE GENOMIC DNA]</scope>
    <source>
        <strain evidence="19 20">SB-73</strain>
    </source>
</reference>
<dbReference type="EMBL" id="BTGC01000001">
    <property type="protein sequence ID" value="GMM49265.1"/>
    <property type="molecule type" value="Genomic_DNA"/>
</dbReference>
<evidence type="ECO:0000256" key="12">
    <source>
        <dbReference type="ARBA" id="ARBA00030745"/>
    </source>
</evidence>
<comment type="subcellular location">
    <subcellularLocation>
        <location evidence="1">Endoplasmic reticulum membrane</location>
        <topology evidence="1">Single-pass membrane protein</topology>
    </subcellularLocation>
</comment>
<evidence type="ECO:0000256" key="6">
    <source>
        <dbReference type="ARBA" id="ARBA00022679"/>
    </source>
</evidence>
<evidence type="ECO:0000256" key="11">
    <source>
        <dbReference type="ARBA" id="ARBA00024899"/>
    </source>
</evidence>
<keyword evidence="7 17" id="KW-0812">Transmembrane</keyword>
<keyword evidence="10 17" id="KW-0472">Membrane</keyword>
<dbReference type="PANTHER" id="PTHR13036">
    <property type="entry name" value="BETA1,4 MANNOSYLTRANSFERASE"/>
    <property type="match status" value="1"/>
</dbReference>
<feature type="domain" description="Glycosyl transferase family 1" evidence="18">
    <location>
        <begin position="243"/>
        <end position="386"/>
    </location>
</feature>
<evidence type="ECO:0000256" key="17">
    <source>
        <dbReference type="SAM" id="Phobius"/>
    </source>
</evidence>
<sequence>MIGWALGIITSVYVLLSFLMWYLTPVYRADRKAAVVVLGDIGHSPRMCFHTLSIAKVGCPVDLIGYVRSDIMPELNENPLIRIRALPEPVKRGNMPYIMYAFRRALKEHISLYRLLKKSNPTVVLVQNPPSIPTLGVARLITLFTFPGSKLLIDWHNLGYSILAMSQKGLAVRLYRAYEMIFGRIAYLHLCVSVRLGMALKTGFAINPKKVMPLYDRPYKQYKISGSKRVEQRKRLGFGDVDAPWIVTSTSYTPDEDLTLLLDALEDYSGPKLVCVITGKGPMKEDFLKDVEKRTIPNAKIVTAWLPYEDYHTLLAVCDLGISFHKSSSGFDLPMKIVDMFGACLPVLAMSYQAIGELVNENNGITFKDKKELLDGLEILEDTWKLAELKKGATLESQLTWDALWAEKVGPVFGYGEYTGEESSSSDSD</sequence>
<comment type="catalytic activity">
    <reaction evidence="16">
        <text>an N,N'-diacetylchitobiosyl-diphospho-di-trans,poly-cis-dolichol + GDP-alpha-D-mannose = a beta-D-Man-(1-&gt;4)-beta-D-GlcNAc-(1-&gt;4)-alpha-D-GlcNAc-diphospho-di-trans,poly-cis-dolichol + GDP + H(+)</text>
        <dbReference type="Rhea" id="RHEA:13865"/>
        <dbReference type="Rhea" id="RHEA-COMP:19510"/>
        <dbReference type="Rhea" id="RHEA-COMP:19511"/>
        <dbReference type="ChEBI" id="CHEBI:15378"/>
        <dbReference type="ChEBI" id="CHEBI:57269"/>
        <dbReference type="ChEBI" id="CHEBI:57527"/>
        <dbReference type="ChEBI" id="CHEBI:58189"/>
        <dbReference type="ChEBI" id="CHEBI:58472"/>
        <dbReference type="EC" id="2.4.1.142"/>
    </reaction>
    <physiologicalReaction direction="left-to-right" evidence="16">
        <dbReference type="Rhea" id="RHEA:13866"/>
    </physiologicalReaction>
</comment>
<feature type="transmembrane region" description="Helical" evidence="17">
    <location>
        <begin position="6"/>
        <end position="23"/>
    </location>
</feature>
<dbReference type="GO" id="GO:0005789">
    <property type="term" value="C:endoplasmic reticulum membrane"/>
    <property type="evidence" value="ECO:0007669"/>
    <property type="project" value="UniProtKB-SubCell"/>
</dbReference>
<evidence type="ECO:0000256" key="3">
    <source>
        <dbReference type="ARBA" id="ARBA00012611"/>
    </source>
</evidence>
<evidence type="ECO:0000256" key="9">
    <source>
        <dbReference type="ARBA" id="ARBA00022989"/>
    </source>
</evidence>
<comment type="pathway">
    <text evidence="2">Protein modification; protein glycosylation.</text>
</comment>
<name>A0AAV5RCZ8_STABA</name>
<evidence type="ECO:0000256" key="2">
    <source>
        <dbReference type="ARBA" id="ARBA00004922"/>
    </source>
</evidence>
<evidence type="ECO:0000256" key="10">
    <source>
        <dbReference type="ARBA" id="ARBA00023136"/>
    </source>
</evidence>
<keyword evidence="20" id="KW-1185">Reference proteome</keyword>
<keyword evidence="6" id="KW-0808">Transferase</keyword>
<evidence type="ECO:0000313" key="20">
    <source>
        <dbReference type="Proteomes" id="UP001362899"/>
    </source>
</evidence>
<dbReference type="SUPFAM" id="SSF53756">
    <property type="entry name" value="UDP-Glycosyltransferase/glycogen phosphorylase"/>
    <property type="match status" value="1"/>
</dbReference>
<evidence type="ECO:0000256" key="4">
    <source>
        <dbReference type="ARBA" id="ARBA00015841"/>
    </source>
</evidence>